<evidence type="ECO:0000313" key="5">
    <source>
        <dbReference type="EMBL" id="ADO84472.1"/>
    </source>
</evidence>
<dbReference type="FunFam" id="3.40.50.970:FF:000022">
    <property type="entry name" value="2-oxoglutarate ferredoxin oxidoreductase alpha subunit"/>
    <property type="match status" value="1"/>
</dbReference>
<sequence>MSKIKFMQGNEACVEGAIAAGMKFFAGYPITPSTEVMEKSAEMLPKVEGKFIQMEDEIAGIAAAIGGSIAGSKSMTATSGPGFSLKMENLGYAVIAEIPLVVVNVQRNGPSTGLPTSPSQGDMMQAKWGTHGDHPVIALSPSTVQECYSLTARAFNLAEKYRMPVLFMLDEVVGHMREKVVLDTTLIEEIVDRAKPAKDDASYLPYGVSGDELVPKMSSFGEGHRYHITGLVHDETGFPTNSTKVADKLMTRLMDKVEKNKDDIIQYEEYMMEDAEYVIFSYGSTARSSKQAVMDLREKGIKAGLFRAITIWPFPEDRIRELAQKSKGILVAEMNLGQMVLEVERIANGSCPVKLMGKGNGEFISPAEIVEKFGEVM</sequence>
<geneLocation type="plasmid" evidence="5 6">
    <name>pILYOP01</name>
</geneLocation>
<evidence type="ECO:0000256" key="1">
    <source>
        <dbReference type="ARBA" id="ARBA00023002"/>
    </source>
</evidence>
<dbReference type="RefSeq" id="WP_013386546.1">
    <property type="nucleotide sequence ID" value="NC_014632.1"/>
</dbReference>
<dbReference type="InterPro" id="IPR029061">
    <property type="entry name" value="THDP-binding"/>
</dbReference>
<dbReference type="InterPro" id="IPR033412">
    <property type="entry name" value="PFOR_II"/>
</dbReference>
<dbReference type="GO" id="GO:0047553">
    <property type="term" value="F:2-oxoglutarate synthase activity"/>
    <property type="evidence" value="ECO:0007669"/>
    <property type="project" value="UniProtKB-EC"/>
</dbReference>
<keyword evidence="6" id="KW-1185">Reference proteome</keyword>
<protein>
    <submittedName>
        <fullName evidence="4">2-oxoglutarate ferredoxin oxidoreductase, alpha subunit</fullName>
        <ecNumber evidence="4">1.2.7.3</ecNumber>
    </submittedName>
</protein>
<dbReference type="KEGG" id="ipo:Ilyop_2717"/>
<dbReference type="KEGG" id="ipo:Ilyop_0086"/>
<reference evidence="4 6" key="1">
    <citation type="journal article" date="2010" name="Stand. Genomic Sci.">
        <title>Complete genome sequence of Ilyobacter polytropus type strain (CuHbu1).</title>
        <authorList>
            <person name="Sikorski J."/>
            <person name="Chertkov O."/>
            <person name="Lapidus A."/>
            <person name="Nolan M."/>
            <person name="Lucas S."/>
            <person name="Del Rio T.G."/>
            <person name="Tice H."/>
            <person name="Cheng J.F."/>
            <person name="Tapia R."/>
            <person name="Han C."/>
            <person name="Goodwin L."/>
            <person name="Pitluck S."/>
            <person name="Liolios K."/>
            <person name="Ivanova N."/>
            <person name="Mavromatis K."/>
            <person name="Mikhailova N."/>
            <person name="Pati A."/>
            <person name="Chen A."/>
            <person name="Palaniappan K."/>
            <person name="Land M."/>
            <person name="Hauser L."/>
            <person name="Chang Y.J."/>
            <person name="Jeffries C.D."/>
            <person name="Brambilla E."/>
            <person name="Yasawong M."/>
            <person name="Rohde M."/>
            <person name="Pukall R."/>
            <person name="Spring S."/>
            <person name="Goker M."/>
            <person name="Woyke T."/>
            <person name="Bristow J."/>
            <person name="Eisen J.A."/>
            <person name="Markowitz V."/>
            <person name="Hugenholtz P."/>
            <person name="Kyrpides N.C."/>
            <person name="Klenk H.P."/>
        </authorList>
    </citation>
    <scope>NUCLEOTIDE SEQUENCE [LARGE SCALE GENOMIC DNA]</scope>
    <source>
        <strain evidence="6">ATCC 51220 / DSM 2926 / LMG 16218 / CuHBu1</strain>
        <strain evidence="4">DSM 2926</strain>
        <plasmid evidence="6">pILYOP01</plasmid>
    </source>
</reference>
<dbReference type="SUPFAM" id="SSF52922">
    <property type="entry name" value="TK C-terminal domain-like"/>
    <property type="match status" value="1"/>
</dbReference>
<dbReference type="CDD" id="cd07034">
    <property type="entry name" value="TPP_PYR_PFOR_IOR-alpha_like"/>
    <property type="match status" value="1"/>
</dbReference>
<dbReference type="InterPro" id="IPR009014">
    <property type="entry name" value="Transketo_C/PFOR_II"/>
</dbReference>
<dbReference type="eggNOG" id="COG0674">
    <property type="taxonomic scope" value="Bacteria"/>
</dbReference>
<dbReference type="EC" id="1.2.7.3" evidence="4"/>
<dbReference type="Gene3D" id="3.40.50.920">
    <property type="match status" value="1"/>
</dbReference>
<dbReference type="Gene3D" id="3.40.50.970">
    <property type="match status" value="1"/>
</dbReference>
<dbReference type="InterPro" id="IPR002880">
    <property type="entry name" value="Pyrv_Fd/Flavodoxin_OxRdtase_N"/>
</dbReference>
<gene>
    <name evidence="4" type="ordered locus">Ilyop_0086</name>
    <name evidence="5" type="ordered locus">Ilyop_2717</name>
</gene>
<dbReference type="Pfam" id="PF01855">
    <property type="entry name" value="POR_N"/>
    <property type="match status" value="1"/>
</dbReference>
<dbReference type="NCBIfam" id="NF006412">
    <property type="entry name" value="PRK08659.1"/>
    <property type="match status" value="1"/>
</dbReference>
<evidence type="ECO:0000259" key="2">
    <source>
        <dbReference type="Pfam" id="PF01855"/>
    </source>
</evidence>
<accession>E3H6J0</accession>
<dbReference type="AlphaFoldDB" id="E3H6J0"/>
<dbReference type="InterPro" id="IPR052368">
    <property type="entry name" value="2-oxoacid_oxidoreductase"/>
</dbReference>
<dbReference type="SUPFAM" id="SSF52518">
    <property type="entry name" value="Thiamin diphosphate-binding fold (THDP-binding)"/>
    <property type="match status" value="1"/>
</dbReference>
<dbReference type="PANTHER" id="PTHR43088">
    <property type="entry name" value="SUBUNIT OF PYRUVATE:FLAVODOXIN OXIDOREDUCTASE-RELATED"/>
    <property type="match status" value="1"/>
</dbReference>
<evidence type="ECO:0000313" key="6">
    <source>
        <dbReference type="Proteomes" id="UP000006875"/>
    </source>
</evidence>
<keyword evidence="1 4" id="KW-0560">Oxidoreductase</keyword>
<keyword evidence="5" id="KW-0614">Plasmid</keyword>
<dbReference type="HOGENOM" id="CLU_017038_0_1_0"/>
<dbReference type="Pfam" id="PF17147">
    <property type="entry name" value="PFOR_II"/>
    <property type="match status" value="1"/>
</dbReference>
<organism evidence="4 6">
    <name type="scientific">Ilyobacter polytropus (strain ATCC 51220 / DSM 2926 / LMG 16218 / CuHBu1)</name>
    <dbReference type="NCBI Taxonomy" id="572544"/>
    <lineage>
        <taxon>Bacteria</taxon>
        <taxon>Fusobacteriati</taxon>
        <taxon>Fusobacteriota</taxon>
        <taxon>Fusobacteriia</taxon>
        <taxon>Fusobacteriales</taxon>
        <taxon>Fusobacteriaceae</taxon>
        <taxon>Ilyobacter</taxon>
    </lineage>
</organism>
<dbReference type="Proteomes" id="UP000006875">
    <property type="component" value="Chromosome"/>
</dbReference>
<feature type="domain" description="Pyruvate:ferredoxin oxidoreductase core" evidence="3">
    <location>
        <begin position="275"/>
        <end position="369"/>
    </location>
</feature>
<evidence type="ECO:0000259" key="3">
    <source>
        <dbReference type="Pfam" id="PF17147"/>
    </source>
</evidence>
<proteinExistence type="predicted"/>
<feature type="domain" description="Pyruvate flavodoxin/ferredoxin oxidoreductase pyrimidine binding" evidence="2">
    <location>
        <begin position="15"/>
        <end position="247"/>
    </location>
</feature>
<name>E3H6J0_ILYPC</name>
<dbReference type="STRING" id="572544.Ilyop_0086"/>
<reference evidence="4" key="2">
    <citation type="submission" date="2010-10" db="EMBL/GenBank/DDBJ databases">
        <title>The complete chromosome of Ilyobacter polytrpous DSM 2926.</title>
        <authorList>
            <consortium name="US DOE Joint Genome Institute (JGI-PGF)"/>
            <person name="Lucas S."/>
            <person name="Copeland A."/>
            <person name="Lapidus A."/>
            <person name="Glavina del Rio T."/>
            <person name="Dalin E."/>
            <person name="Tice H."/>
            <person name="Bruce D."/>
            <person name="Goodwin L."/>
            <person name="Pitluck S."/>
            <person name="Kyrpides N."/>
            <person name="Mavromatis K."/>
            <person name="Ivanova N."/>
            <person name="Ovchinnikova G."/>
            <person name="Chertkov O."/>
            <person name="Detter J.C."/>
            <person name="Han C."/>
            <person name="Tapia R."/>
            <person name="Land M."/>
            <person name="Hauser L."/>
            <person name="Markowitz V."/>
            <person name="Cheng J.-F."/>
            <person name="Hugenholtz P."/>
            <person name="Woyke T."/>
            <person name="Wu D."/>
            <person name="Spring S."/>
            <person name="Pukall R."/>
            <person name="Steenblock K."/>
            <person name="Brambilla E."/>
            <person name="Klenk H.-P."/>
            <person name="Eisen J.A."/>
        </authorList>
    </citation>
    <scope>NUCLEOTIDE SEQUENCE</scope>
    <source>
        <strain evidence="4">DSM 2926</strain>
    </source>
</reference>
<reference evidence="5" key="3">
    <citation type="submission" date="2010-10" db="EMBL/GenBank/DDBJ databases">
        <title>The complete plasmid1 of Ilyobacter polytrpous DSM 2926.</title>
        <authorList>
            <consortium name="US DOE Joint Genome Institute (JGI-PGF)"/>
            <person name="Lucas S."/>
            <person name="Copeland A."/>
            <person name="Lapidus A."/>
            <person name="Glavina del Rio T."/>
            <person name="Dalin E."/>
            <person name="Tice H."/>
            <person name="Bruce D."/>
            <person name="Goodwin L."/>
            <person name="Pitluck S."/>
            <person name="Kyrpides N."/>
            <person name="Mavromatis K."/>
            <person name="Ivanova N."/>
            <person name="Ovchinnikova G."/>
            <person name="Chertkov O."/>
            <person name="Detter J.C."/>
            <person name="Han C."/>
            <person name="Tapia R."/>
            <person name="Land M."/>
            <person name="Hauser L."/>
            <person name="Markowitz V."/>
            <person name="Cheng J.-F."/>
            <person name="Hugenholtz P."/>
            <person name="Woyke T."/>
            <person name="Wu D."/>
            <person name="Spring S."/>
            <person name="Pukall R."/>
            <person name="Steenblock K."/>
            <person name="Brambilla E."/>
            <person name="Klenk H.-P."/>
            <person name="Eisen J.A."/>
        </authorList>
    </citation>
    <scope>NUCLEOTIDE SEQUENCE</scope>
    <source>
        <strain evidence="5">DSM 2926</strain>
        <plasmid evidence="5">pILYOP01</plasmid>
    </source>
</reference>
<dbReference type="EMBL" id="CP002281">
    <property type="protein sequence ID" value="ADO81875.1"/>
    <property type="molecule type" value="Genomic_DNA"/>
</dbReference>
<dbReference type="Proteomes" id="UP000006875">
    <property type="component" value="Plasmid pILYOP01"/>
</dbReference>
<dbReference type="EMBL" id="CP002282">
    <property type="protein sequence ID" value="ADO84472.1"/>
    <property type="molecule type" value="Genomic_DNA"/>
</dbReference>
<dbReference type="FunFam" id="3.40.50.920:FF:000013">
    <property type="entry name" value="Ferredoxin oxidoreductase alpha subunit"/>
    <property type="match status" value="1"/>
</dbReference>
<evidence type="ECO:0000313" key="4">
    <source>
        <dbReference type="EMBL" id="ADO81875.1"/>
    </source>
</evidence>
<dbReference type="OrthoDB" id="9794954at2"/>
<dbReference type="PANTHER" id="PTHR43088:SF1">
    <property type="entry name" value="SUBUNIT OF PYRUVATE:FLAVODOXIN OXIDOREDUCTASE"/>
    <property type="match status" value="1"/>
</dbReference>